<organism evidence="7 8">
    <name type="scientific">Kocuria rosea subsp. polaris</name>
    <dbReference type="NCBI Taxonomy" id="136273"/>
    <lineage>
        <taxon>Bacteria</taxon>
        <taxon>Bacillati</taxon>
        <taxon>Actinomycetota</taxon>
        <taxon>Actinomycetes</taxon>
        <taxon>Micrococcales</taxon>
        <taxon>Micrococcaceae</taxon>
        <taxon>Kocuria</taxon>
    </lineage>
</organism>
<dbReference type="InterPro" id="IPR050490">
    <property type="entry name" value="Bact_solute-bd_prot1"/>
</dbReference>
<keyword evidence="1" id="KW-1003">Cell membrane</keyword>
<keyword evidence="4" id="KW-0564">Palmitate</keyword>
<feature type="signal peptide" evidence="6">
    <location>
        <begin position="1"/>
        <end position="25"/>
    </location>
</feature>
<evidence type="ECO:0000256" key="3">
    <source>
        <dbReference type="ARBA" id="ARBA00023136"/>
    </source>
</evidence>
<dbReference type="RefSeq" id="WP_035923529.1">
    <property type="nucleotide sequence ID" value="NZ_JSUH01000001.1"/>
</dbReference>
<dbReference type="InterPro" id="IPR006059">
    <property type="entry name" value="SBP"/>
</dbReference>
<dbReference type="Pfam" id="PF13416">
    <property type="entry name" value="SBP_bac_8"/>
    <property type="match status" value="1"/>
</dbReference>
<keyword evidence="5" id="KW-0449">Lipoprotein</keyword>
<dbReference type="PANTHER" id="PTHR43649:SF33">
    <property type="entry name" value="POLYGALACTURONAN_RHAMNOGALACTURONAN-BINDING PROTEIN YTCQ"/>
    <property type="match status" value="1"/>
</dbReference>
<sequence>MSARTRRRSRAVVLGTGLSMAVVLAACGGGGESASGSGEGDGVIEVWAHSGQAAEAEALEALVAEYNDSQEDVSVELTLIPEPDYTSTVQATAAEDLPDVMEMDAPTMASFVYDRKLVPLDDVVSQETLENRIEGVRESGTYQDQTYAVGMFDVGLGLWGNQQLLDAAGVEAPATADEAWTAEEFEQNLQKLAEVSPSGNAIDLGEANGFAAEWGTFTTSPVLWSNGGTLIRDGAAEGVLNSAENVEALEEWASWKEHTDPNTSGTAFPDGDVALTWTGNWMYPTFSEALGEDLVLMPLPDLGNGTKAGHGSWQWGVTPAAGGDQAAAGAFLDFLHSDESIATMVEANAAVPGTTSALEGSELYGEGGPLELFASNLASACSSEEVTPECIAVARPITPGYPTVTSSYGSALAAIWGGADPQEELDSAARAIDADFEDNNGYQDE</sequence>
<name>A0A0A6VVY8_KOCRO</name>
<comment type="caution">
    <text evidence="7">The sequence shown here is derived from an EMBL/GenBank/DDBJ whole genome shotgun (WGS) entry which is preliminary data.</text>
</comment>
<evidence type="ECO:0000256" key="4">
    <source>
        <dbReference type="ARBA" id="ARBA00023139"/>
    </source>
</evidence>
<dbReference type="EMBL" id="JSUH01000001">
    <property type="protein sequence ID" value="KHD99025.1"/>
    <property type="molecule type" value="Genomic_DNA"/>
</dbReference>
<keyword evidence="2 6" id="KW-0732">Signal</keyword>
<dbReference type="PROSITE" id="PS51257">
    <property type="entry name" value="PROKAR_LIPOPROTEIN"/>
    <property type="match status" value="1"/>
</dbReference>
<evidence type="ECO:0000256" key="2">
    <source>
        <dbReference type="ARBA" id="ARBA00022729"/>
    </source>
</evidence>
<feature type="chain" id="PRO_5002023708" evidence="6">
    <location>
        <begin position="26"/>
        <end position="445"/>
    </location>
</feature>
<dbReference type="Gene3D" id="3.40.190.10">
    <property type="entry name" value="Periplasmic binding protein-like II"/>
    <property type="match status" value="1"/>
</dbReference>
<dbReference type="AlphaFoldDB" id="A0A0A6VVY8"/>
<dbReference type="Proteomes" id="UP000030466">
    <property type="component" value="Unassembled WGS sequence"/>
</dbReference>
<protein>
    <submittedName>
        <fullName evidence="7">Extracellular</fullName>
    </submittedName>
</protein>
<keyword evidence="8" id="KW-1185">Reference proteome</keyword>
<dbReference type="PANTHER" id="PTHR43649">
    <property type="entry name" value="ARABINOSE-BINDING PROTEIN-RELATED"/>
    <property type="match status" value="1"/>
</dbReference>
<reference evidence="7 8" key="1">
    <citation type="journal article" date="2003" name="Int. J. Syst. Evol. Microbiol.">
        <title>Kocuria polaris sp. nov., an orange-pigmented psychrophilic bacterium isolated from an Antarctic cyanobacterial mat sample.</title>
        <authorList>
            <person name="Reddy G.S."/>
            <person name="Prakash J.S."/>
            <person name="Prabahar V."/>
            <person name="Matsumoto G.I."/>
            <person name="Stackebrandt E."/>
            <person name="Shivaji S."/>
        </authorList>
    </citation>
    <scope>NUCLEOTIDE SEQUENCE [LARGE SCALE GENOMIC DNA]</scope>
    <source>
        <strain evidence="7 8">CMS 76or</strain>
    </source>
</reference>
<keyword evidence="3" id="KW-0472">Membrane</keyword>
<evidence type="ECO:0000256" key="5">
    <source>
        <dbReference type="ARBA" id="ARBA00023288"/>
    </source>
</evidence>
<evidence type="ECO:0000313" key="7">
    <source>
        <dbReference type="EMBL" id="KHD99025.1"/>
    </source>
</evidence>
<accession>A0A0A6VVY8</accession>
<proteinExistence type="predicted"/>
<evidence type="ECO:0000256" key="1">
    <source>
        <dbReference type="ARBA" id="ARBA00022475"/>
    </source>
</evidence>
<gene>
    <name evidence="7" type="ORF">GY22_01450</name>
</gene>
<dbReference type="OrthoDB" id="9762335at2"/>
<dbReference type="SUPFAM" id="SSF53850">
    <property type="entry name" value="Periplasmic binding protein-like II"/>
    <property type="match status" value="1"/>
</dbReference>
<evidence type="ECO:0000313" key="8">
    <source>
        <dbReference type="Proteomes" id="UP000030466"/>
    </source>
</evidence>
<evidence type="ECO:0000256" key="6">
    <source>
        <dbReference type="SAM" id="SignalP"/>
    </source>
</evidence>